<dbReference type="Pfam" id="PF09612">
    <property type="entry name" value="HtrL_YibB"/>
    <property type="match status" value="1"/>
</dbReference>
<dbReference type="Proteomes" id="UP000267096">
    <property type="component" value="Unassembled WGS sequence"/>
</dbReference>
<feature type="region of interest" description="Disordered" evidence="1">
    <location>
        <begin position="582"/>
        <end position="627"/>
    </location>
</feature>
<dbReference type="InterPro" id="IPR011735">
    <property type="entry name" value="WlaTC/HtrL_glycosyltransf"/>
</dbReference>
<proteinExistence type="predicted"/>
<reference evidence="2 3" key="2">
    <citation type="submission" date="2018-11" db="EMBL/GenBank/DDBJ databases">
        <authorList>
            <consortium name="Pathogen Informatics"/>
        </authorList>
    </citation>
    <scope>NUCLEOTIDE SEQUENCE [LARGE SCALE GENOMIC DNA]</scope>
</reference>
<dbReference type="OrthoDB" id="411632at2759"/>
<feature type="region of interest" description="Disordered" evidence="1">
    <location>
        <begin position="222"/>
        <end position="247"/>
    </location>
</feature>
<keyword evidence="3" id="KW-1185">Reference proteome</keyword>
<feature type="compositionally biased region" description="Polar residues" evidence="1">
    <location>
        <begin position="173"/>
        <end position="189"/>
    </location>
</feature>
<accession>A0A0M3JY67</accession>
<feature type="region of interest" description="Disordered" evidence="1">
    <location>
        <begin position="1"/>
        <end position="45"/>
    </location>
</feature>
<evidence type="ECO:0000256" key="1">
    <source>
        <dbReference type="SAM" id="MobiDB-lite"/>
    </source>
</evidence>
<reference evidence="4" key="1">
    <citation type="submission" date="2016-04" db="UniProtKB">
        <authorList>
            <consortium name="WormBaseParasite"/>
        </authorList>
    </citation>
    <scope>IDENTIFICATION</scope>
</reference>
<name>A0A0M3JY67_ANISI</name>
<dbReference type="EMBL" id="UYRR01031250">
    <property type="protein sequence ID" value="VDK48163.1"/>
    <property type="molecule type" value="Genomic_DNA"/>
</dbReference>
<sequence>MDSSNLTVTTSTTPLLVSSSPPSTPASVSTSTTTAESPAAKEQTHYYKKILKHRRKYQFDKKLGKYVHVRRKPTTMQPPYQTDSATSVRWTDRVSAEEIITPNKSSVSYEALAPQLTLNHILINARDSSSSVEASDVERQSTLDSTDNMKRPFYEDEEENRVENDVLYDTASPRLSATTVSTTLQPQSEPSTSPHPISSDDDSSGEFMDVVIDSAVIDDTIEFDSSEQRSTIHSTPSPTVTPLSRNTPATTVDIPYIHDPLIPPDHLTTTTKRPAVITVSTTTTYPTTTDSNADAEHITDIIPEVSIPDSTGSIGITTTPTFTTTTLTPYQSPALVTTPAITASTSTPSRSLLNHPYTSTPTVPIWTTSTSFAALTPKSSTTVSSTILVSSTSSSWTTSSTVAMPTTTRATPETTQSYFKPSIKPVPKAIPTEFPRIKSTLRPLSGPAPQQVPKMQVNLANRPILKQVPRVISKPVLEPTTTSSSRTTSTSSTSTTSTTTTTTTTTTTSTPKASRKLWPNFKPVIKPILRPVPKEYPRVVHKFDPKPALKPMPGPIAQRVPKIQPILVAKLIPKRIPAVALKPTSKPTTSSTTTAPSTTTTKPLTTTSTTPLRPKPTTRPKYLKKPLTTQAPASRLHLMSNMDSSQPRLSGFTLVTALLDIGRGQWWEYRRPLNRYYEYLNNVLELRVNLVIYVDPKTVDYVLQKRKHFKLDHVTKIIPFTLSELPLHQYMTYVEQIIDYEQRGNGWSSEWDETMKTHPEAKSAAYDIVVNSKSFFLYNASIENPFTTENFVWLDAGYGHGNRAVFPPGFRWYPHFPPNKISLIKVTPEYDQISRYTINDLYRKDWAVISGGFLGGDRDAINQFHRSYQHLILDLISQRRADDDQTALVLLIQERPALFNVVHGSWFDAFRLFN</sequence>
<organism evidence="4">
    <name type="scientific">Anisakis simplex</name>
    <name type="common">Herring worm</name>
    <dbReference type="NCBI Taxonomy" id="6269"/>
    <lineage>
        <taxon>Eukaryota</taxon>
        <taxon>Metazoa</taxon>
        <taxon>Ecdysozoa</taxon>
        <taxon>Nematoda</taxon>
        <taxon>Chromadorea</taxon>
        <taxon>Rhabditida</taxon>
        <taxon>Spirurina</taxon>
        <taxon>Ascaridomorpha</taxon>
        <taxon>Ascaridoidea</taxon>
        <taxon>Anisakidae</taxon>
        <taxon>Anisakis</taxon>
        <taxon>Anisakis simplex complex</taxon>
    </lineage>
</organism>
<protein>
    <submittedName>
        <fullName evidence="4">Flocculation protein FLO11</fullName>
    </submittedName>
</protein>
<feature type="compositionally biased region" description="Polar residues" evidence="1">
    <location>
        <begin position="228"/>
        <end position="247"/>
    </location>
</feature>
<feature type="compositionally biased region" description="Low complexity" evidence="1">
    <location>
        <begin position="1"/>
        <end position="38"/>
    </location>
</feature>
<feature type="region of interest" description="Disordered" evidence="1">
    <location>
        <begin position="127"/>
        <end position="205"/>
    </location>
</feature>
<feature type="compositionally biased region" description="Low complexity" evidence="1">
    <location>
        <begin position="582"/>
        <end position="612"/>
    </location>
</feature>
<feature type="region of interest" description="Disordered" evidence="1">
    <location>
        <begin position="470"/>
        <end position="515"/>
    </location>
</feature>
<dbReference type="AlphaFoldDB" id="A0A0M3JY67"/>
<feature type="compositionally biased region" description="Low complexity" evidence="1">
    <location>
        <begin position="480"/>
        <end position="510"/>
    </location>
</feature>
<dbReference type="WBParaSite" id="ASIM_0001336801-mRNA-1">
    <property type="protein sequence ID" value="ASIM_0001336801-mRNA-1"/>
    <property type="gene ID" value="ASIM_0001336801"/>
</dbReference>
<evidence type="ECO:0000313" key="2">
    <source>
        <dbReference type="EMBL" id="VDK48163.1"/>
    </source>
</evidence>
<feature type="compositionally biased region" description="Basic and acidic residues" evidence="1">
    <location>
        <begin position="136"/>
        <end position="154"/>
    </location>
</feature>
<evidence type="ECO:0000313" key="4">
    <source>
        <dbReference type="WBParaSite" id="ASIM_0001336801-mRNA-1"/>
    </source>
</evidence>
<gene>
    <name evidence="2" type="ORF">ASIM_LOCUS12796</name>
</gene>
<evidence type="ECO:0000313" key="3">
    <source>
        <dbReference type="Proteomes" id="UP000267096"/>
    </source>
</evidence>